<feature type="domain" description="Threonyl/alanyl tRNA synthetase SAD" evidence="4">
    <location>
        <begin position="163"/>
        <end position="200"/>
    </location>
</feature>
<evidence type="ECO:0000259" key="4">
    <source>
        <dbReference type="Pfam" id="PF07973"/>
    </source>
</evidence>
<dbReference type="GO" id="GO:0004812">
    <property type="term" value="F:aminoacyl-tRNA ligase activity"/>
    <property type="evidence" value="ECO:0007669"/>
    <property type="project" value="UniProtKB-KW"/>
</dbReference>
<dbReference type="RefSeq" id="WP_048362919.1">
    <property type="nucleotide sequence ID" value="NZ_JYLF01000001.1"/>
</dbReference>
<keyword evidence="5" id="KW-0436">Ligase</keyword>
<dbReference type="InterPro" id="IPR009000">
    <property type="entry name" value="Transl_B-barrel_sf"/>
</dbReference>
<keyword evidence="5" id="KW-0030">Aminoacyl-tRNA synthetase</keyword>
<dbReference type="Gene3D" id="2.40.30.130">
    <property type="match status" value="1"/>
</dbReference>
<dbReference type="AlphaFoldDB" id="A0A0J6IN14"/>
<accession>A0A0J6IN14</accession>
<evidence type="ECO:0000313" key="6">
    <source>
        <dbReference type="Proteomes" id="UP000036325"/>
    </source>
</evidence>
<evidence type="ECO:0000256" key="3">
    <source>
        <dbReference type="ARBA" id="ARBA00022833"/>
    </source>
</evidence>
<dbReference type="OrthoDB" id="9812949at2"/>
<dbReference type="SUPFAM" id="SSF55186">
    <property type="entry name" value="ThrRS/AlaRS common domain"/>
    <property type="match status" value="1"/>
</dbReference>
<dbReference type="PANTHER" id="PTHR43462">
    <property type="entry name" value="ALANYL-TRNA EDITING PROTEIN"/>
    <property type="match status" value="1"/>
</dbReference>
<evidence type="ECO:0000256" key="1">
    <source>
        <dbReference type="ARBA" id="ARBA00001947"/>
    </source>
</evidence>
<sequence>MTQRLYFSDDTLTADAVVMQCTPHEEGFAVTLQATPFHPQGGGQPSDIGWIGDSEVLKALQEHDSIVHYLKQPVALGPVQVRVDAQRRQLNTRLHSAGHLIGVVGEQAGWIPTKAHHWPGECRVSFVPGEQPQTLDASAIEQQLTHWISADLPRHLHLDAPQRAVSFGELPRYPCGGTHVRSLCELQAVKVLSVTEKKGVLSVRYELD</sequence>
<protein>
    <submittedName>
        <fullName evidence="5">Alanyl-tRNA synthetase</fullName>
    </submittedName>
</protein>
<evidence type="ECO:0000256" key="2">
    <source>
        <dbReference type="ARBA" id="ARBA00022723"/>
    </source>
</evidence>
<comment type="cofactor">
    <cofactor evidence="1">
        <name>Zn(2+)</name>
        <dbReference type="ChEBI" id="CHEBI:29105"/>
    </cofactor>
</comment>
<proteinExistence type="predicted"/>
<comment type="caution">
    <text evidence="5">The sequence shown here is derived from an EMBL/GenBank/DDBJ whole genome shotgun (WGS) entry which is preliminary data.</text>
</comment>
<evidence type="ECO:0000313" key="5">
    <source>
        <dbReference type="EMBL" id="KMN15865.1"/>
    </source>
</evidence>
<dbReference type="Gene3D" id="3.30.980.10">
    <property type="entry name" value="Threonyl-trna Synthetase, Chain A, domain 2"/>
    <property type="match status" value="1"/>
</dbReference>
<keyword evidence="3" id="KW-0862">Zinc</keyword>
<dbReference type="SUPFAM" id="SSF50447">
    <property type="entry name" value="Translation proteins"/>
    <property type="match status" value="1"/>
</dbReference>
<dbReference type="EMBL" id="JYLF01000001">
    <property type="protein sequence ID" value="KMN15865.1"/>
    <property type="molecule type" value="Genomic_DNA"/>
</dbReference>
<dbReference type="PANTHER" id="PTHR43462:SF2">
    <property type="entry name" value="THREONYL AND ALANYL TRNA SYNTHETASE SECOND ADDITIONAL DOMAIN-CONTAINING PROTEIN"/>
    <property type="match status" value="1"/>
</dbReference>
<dbReference type="Proteomes" id="UP000036325">
    <property type="component" value="Unassembled WGS sequence"/>
</dbReference>
<keyword evidence="2" id="KW-0479">Metal-binding</keyword>
<dbReference type="Pfam" id="PF07973">
    <property type="entry name" value="tRNA_SAD"/>
    <property type="match status" value="1"/>
</dbReference>
<dbReference type="GO" id="GO:0005524">
    <property type="term" value="F:ATP binding"/>
    <property type="evidence" value="ECO:0007669"/>
    <property type="project" value="InterPro"/>
</dbReference>
<gene>
    <name evidence="5" type="ORF">TU86_03680</name>
</gene>
<reference evidence="5 6" key="1">
    <citation type="submission" date="2015-02" db="EMBL/GenBank/DDBJ databases">
        <title>Pseudomonas helleri sp. nov. and Pseudomonas weihenstephanensis sp. nov., isolated from raw cows milk.</title>
        <authorList>
            <person name="von Neubeck M."/>
            <person name="Huptas C."/>
            <person name="Wenning M."/>
            <person name="Scherer S."/>
        </authorList>
    </citation>
    <scope>NUCLEOTIDE SEQUENCE [LARGE SCALE GENOMIC DNA]</scope>
    <source>
        <strain evidence="5 6">DSM 29166</strain>
    </source>
</reference>
<organism evidence="5 6">
    <name type="scientific">Pseudomonas weihenstephanensis</name>
    <dbReference type="NCBI Taxonomy" id="1608994"/>
    <lineage>
        <taxon>Bacteria</taxon>
        <taxon>Pseudomonadati</taxon>
        <taxon>Pseudomonadota</taxon>
        <taxon>Gammaproteobacteria</taxon>
        <taxon>Pseudomonadales</taxon>
        <taxon>Pseudomonadaceae</taxon>
        <taxon>Pseudomonas</taxon>
    </lineage>
</organism>
<dbReference type="PATRIC" id="fig|1608994.3.peg.1307"/>
<dbReference type="GO" id="GO:0043039">
    <property type="term" value="P:tRNA aminoacylation"/>
    <property type="evidence" value="ECO:0007669"/>
    <property type="project" value="InterPro"/>
</dbReference>
<dbReference type="InterPro" id="IPR051335">
    <property type="entry name" value="Alanyl-tRNA_Editing_Enzymes"/>
</dbReference>
<dbReference type="InterPro" id="IPR012947">
    <property type="entry name" value="tRNA_SAD"/>
</dbReference>
<dbReference type="GO" id="GO:0046872">
    <property type="term" value="F:metal ion binding"/>
    <property type="evidence" value="ECO:0007669"/>
    <property type="project" value="UniProtKB-KW"/>
</dbReference>
<name>A0A0J6IN14_9PSED</name>
<dbReference type="STRING" id="1608994.TU86_03680"/>
<dbReference type="InterPro" id="IPR018163">
    <property type="entry name" value="Thr/Ala-tRNA-synth_IIc_edit"/>
</dbReference>